<comment type="caution">
    <text evidence="8">Lacks conserved residue(s) required for the propagation of feature annotation.</text>
</comment>
<comment type="subcellular location">
    <subcellularLocation>
        <location evidence="1 8">Cell membrane</location>
        <topology evidence="1 8">Multi-pass membrane protein</topology>
    </subcellularLocation>
</comment>
<evidence type="ECO:0000256" key="5">
    <source>
        <dbReference type="ARBA" id="ARBA00023136"/>
    </source>
</evidence>
<evidence type="ECO:0000313" key="9">
    <source>
        <dbReference type="EMBL" id="KAJ3648127.1"/>
    </source>
</evidence>
<feature type="transmembrane region" description="Helical" evidence="8">
    <location>
        <begin position="135"/>
        <end position="153"/>
    </location>
</feature>
<dbReference type="GO" id="GO:0043025">
    <property type="term" value="C:neuronal cell body"/>
    <property type="evidence" value="ECO:0007669"/>
    <property type="project" value="TreeGrafter"/>
</dbReference>
<dbReference type="GO" id="GO:0050909">
    <property type="term" value="P:sensory perception of taste"/>
    <property type="evidence" value="ECO:0007669"/>
    <property type="project" value="InterPro"/>
</dbReference>
<dbReference type="AlphaFoldDB" id="A0AA38M9W7"/>
<dbReference type="GO" id="GO:0008049">
    <property type="term" value="P:male courtship behavior"/>
    <property type="evidence" value="ECO:0007669"/>
    <property type="project" value="TreeGrafter"/>
</dbReference>
<dbReference type="PANTHER" id="PTHR21143">
    <property type="entry name" value="INVERTEBRATE GUSTATORY RECEPTOR"/>
    <property type="match status" value="1"/>
</dbReference>
<dbReference type="GO" id="GO:0007165">
    <property type="term" value="P:signal transduction"/>
    <property type="evidence" value="ECO:0007669"/>
    <property type="project" value="UniProtKB-KW"/>
</dbReference>
<feature type="transmembrane region" description="Helical" evidence="8">
    <location>
        <begin position="12"/>
        <end position="31"/>
    </location>
</feature>
<evidence type="ECO:0000256" key="6">
    <source>
        <dbReference type="ARBA" id="ARBA00023170"/>
    </source>
</evidence>
<comment type="similarity">
    <text evidence="8">Belongs to the insect chemoreceptor superfamily. Gustatory receptor (GR) family.</text>
</comment>
<name>A0AA38M9W7_9CUCU</name>
<evidence type="ECO:0000256" key="4">
    <source>
        <dbReference type="ARBA" id="ARBA00022989"/>
    </source>
</evidence>
<dbReference type="InterPro" id="IPR013604">
    <property type="entry name" value="7TM_chemorcpt"/>
</dbReference>
<organism evidence="9 10">
    <name type="scientific">Zophobas morio</name>
    <dbReference type="NCBI Taxonomy" id="2755281"/>
    <lineage>
        <taxon>Eukaryota</taxon>
        <taxon>Metazoa</taxon>
        <taxon>Ecdysozoa</taxon>
        <taxon>Arthropoda</taxon>
        <taxon>Hexapoda</taxon>
        <taxon>Insecta</taxon>
        <taxon>Pterygota</taxon>
        <taxon>Neoptera</taxon>
        <taxon>Endopterygota</taxon>
        <taxon>Coleoptera</taxon>
        <taxon>Polyphaga</taxon>
        <taxon>Cucujiformia</taxon>
        <taxon>Tenebrionidae</taxon>
        <taxon>Zophobas</taxon>
    </lineage>
</organism>
<feature type="transmembrane region" description="Helical" evidence="8">
    <location>
        <begin position="43"/>
        <end position="59"/>
    </location>
</feature>
<feature type="transmembrane region" description="Helical" evidence="8">
    <location>
        <begin position="280"/>
        <end position="299"/>
    </location>
</feature>
<keyword evidence="3 8" id="KW-0812">Transmembrane</keyword>
<feature type="transmembrane region" description="Helical" evidence="8">
    <location>
        <begin position="238"/>
        <end position="260"/>
    </location>
</feature>
<proteinExistence type="inferred from homology"/>
<dbReference type="Pfam" id="PF08395">
    <property type="entry name" value="7tm_7"/>
    <property type="match status" value="1"/>
</dbReference>
<evidence type="ECO:0000256" key="2">
    <source>
        <dbReference type="ARBA" id="ARBA00022475"/>
    </source>
</evidence>
<comment type="caution">
    <text evidence="9">The sequence shown here is derived from an EMBL/GenBank/DDBJ whole genome shotgun (WGS) entry which is preliminary data.</text>
</comment>
<evidence type="ECO:0000256" key="8">
    <source>
        <dbReference type="RuleBase" id="RU363108"/>
    </source>
</evidence>
<keyword evidence="6 8" id="KW-0675">Receptor</keyword>
<dbReference type="PANTHER" id="PTHR21143:SF104">
    <property type="entry name" value="GUSTATORY RECEPTOR 8A-RELATED"/>
    <property type="match status" value="1"/>
</dbReference>
<evidence type="ECO:0000256" key="1">
    <source>
        <dbReference type="ARBA" id="ARBA00004651"/>
    </source>
</evidence>
<keyword evidence="4 8" id="KW-1133">Transmembrane helix</keyword>
<gene>
    <name evidence="9" type="ORF">Zmor_019958</name>
</gene>
<accession>A0AA38M9W7</accession>
<feature type="transmembrane region" description="Helical" evidence="8">
    <location>
        <begin position="165"/>
        <end position="191"/>
    </location>
</feature>
<keyword evidence="2 8" id="KW-1003">Cell membrane</keyword>
<dbReference type="Proteomes" id="UP001168821">
    <property type="component" value="Unassembled WGS sequence"/>
</dbReference>
<evidence type="ECO:0000256" key="7">
    <source>
        <dbReference type="ARBA" id="ARBA00023224"/>
    </source>
</evidence>
<dbReference type="GO" id="GO:0007635">
    <property type="term" value="P:chemosensory behavior"/>
    <property type="evidence" value="ECO:0007669"/>
    <property type="project" value="TreeGrafter"/>
</dbReference>
<protein>
    <recommendedName>
        <fullName evidence="8">Gustatory receptor</fullName>
    </recommendedName>
</protein>
<keyword evidence="5 8" id="KW-0472">Membrane</keyword>
<evidence type="ECO:0000256" key="3">
    <source>
        <dbReference type="ARBA" id="ARBA00022692"/>
    </source>
</evidence>
<dbReference type="GO" id="GO:0005886">
    <property type="term" value="C:plasma membrane"/>
    <property type="evidence" value="ECO:0007669"/>
    <property type="project" value="UniProtKB-SubCell"/>
</dbReference>
<feature type="transmembrane region" description="Helical" evidence="8">
    <location>
        <begin position="79"/>
        <end position="101"/>
    </location>
</feature>
<feature type="transmembrane region" description="Helical" evidence="8">
    <location>
        <begin position="353"/>
        <end position="372"/>
    </location>
</feature>
<comment type="function">
    <text evidence="8">Gustatory receptor which mediates acceptance or avoidance behavior, depending on its substrates.</text>
</comment>
<evidence type="ECO:0000313" key="10">
    <source>
        <dbReference type="Proteomes" id="UP001168821"/>
    </source>
</evidence>
<reference evidence="9" key="1">
    <citation type="journal article" date="2023" name="G3 (Bethesda)">
        <title>Whole genome assemblies of Zophobas morio and Tenebrio molitor.</title>
        <authorList>
            <person name="Kaur S."/>
            <person name="Stinson S.A."/>
            <person name="diCenzo G.C."/>
        </authorList>
    </citation>
    <scope>NUCLEOTIDE SEQUENCE</scope>
    <source>
        <strain evidence="9">QUZm001</strain>
    </source>
</reference>
<sequence>MILTLSIKDINFMKYLFLFLNLFLITPWYDFDRNVSYSVKLQRVYGIILLLAAIARLTYVTIDLHRFIYIARVSVSESFTWYSICVILVLITCTVIFKSCFLDVGKWKLLFTNLRCVDRSLNNVGKVEANFSKSFYFSFFLQQVLFLIGIGFGEYTWSDHMRFPLLQIIIITCACEMYYEFLLVLLINALVRSFKSRYQDLNRRTLMVSRETKIVQRIRSLAQDYRILGETIDLFNEIFGWPLLLMILHFGLEMVNTLYYNFLILVGKGTADLHGHLANFFLWLWMLGSFLTIVLPIHATQKESRKFIGLLYKMQDFFEEGSVEMGALNRLVSYSKNFAPKFSGAGFFSINRAIIFSVLANVGTYVVIMFQVDYSQANSCP</sequence>
<keyword evidence="7 8" id="KW-0807">Transducer</keyword>
<keyword evidence="10" id="KW-1185">Reference proteome</keyword>
<dbReference type="GO" id="GO:0030425">
    <property type="term" value="C:dendrite"/>
    <property type="evidence" value="ECO:0007669"/>
    <property type="project" value="TreeGrafter"/>
</dbReference>
<dbReference type="EMBL" id="JALNTZ010000006">
    <property type="protein sequence ID" value="KAJ3648127.1"/>
    <property type="molecule type" value="Genomic_DNA"/>
</dbReference>
<dbReference type="GO" id="GO:0030424">
    <property type="term" value="C:axon"/>
    <property type="evidence" value="ECO:0007669"/>
    <property type="project" value="TreeGrafter"/>
</dbReference>